<keyword evidence="2" id="KW-0472">Membrane</keyword>
<feature type="region of interest" description="Disordered" evidence="1">
    <location>
        <begin position="66"/>
        <end position="107"/>
    </location>
</feature>
<evidence type="ECO:0000256" key="1">
    <source>
        <dbReference type="SAM" id="MobiDB-lite"/>
    </source>
</evidence>
<feature type="compositionally biased region" description="Low complexity" evidence="1">
    <location>
        <begin position="12"/>
        <end position="21"/>
    </location>
</feature>
<keyword evidence="2" id="KW-1133">Transmembrane helix</keyword>
<dbReference type="KEGG" id="sata:C5746_13020"/>
<reference evidence="3 4" key="1">
    <citation type="journal article" date="2018" name="Front. Microbiol.">
        <title>Genome Sequencing of Streptomyces atratus SCSIOZH16 and Activation Production of Nocardamine via Metabolic Engineering.</title>
        <authorList>
            <person name="Li Y."/>
            <person name="Zhang C."/>
            <person name="Liu C."/>
            <person name="Ju J."/>
            <person name="Ma J."/>
        </authorList>
    </citation>
    <scope>NUCLEOTIDE SEQUENCE [LARGE SCALE GENOMIC DNA]</scope>
    <source>
        <strain evidence="3 4">SCSIO_ZH16</strain>
    </source>
</reference>
<evidence type="ECO:0000256" key="2">
    <source>
        <dbReference type="SAM" id="Phobius"/>
    </source>
</evidence>
<dbReference type="AlphaFoldDB" id="A0A2Z5JBV2"/>
<evidence type="ECO:0000313" key="3">
    <source>
        <dbReference type="EMBL" id="AXE77714.1"/>
    </source>
</evidence>
<feature type="region of interest" description="Disordered" evidence="1">
    <location>
        <begin position="1"/>
        <end position="35"/>
    </location>
</feature>
<sequence>MSYGYPPPQPDQQPSAYQQWPQPGPGAGGFPQPPKKSRTGLIVTLSVVGGVAVLLAIGVLIATSIGSNSSSDKSNPPSVEATEGGAPVEGGASGVPTEPPAAGDAGAEDDVRITSCELDSVTQWPAADVEIVNHTGARASYIVNVEFVDGNGTRHGEGLTSSSDLDAGQKSVGKAQGLGKFTGKLTCRVAKVSRFPAP</sequence>
<dbReference type="Proteomes" id="UP000252698">
    <property type="component" value="Chromosome"/>
</dbReference>
<protein>
    <recommendedName>
        <fullName evidence="5">DUF4352 domain-containing protein</fullName>
    </recommendedName>
</protein>
<evidence type="ECO:0008006" key="5">
    <source>
        <dbReference type="Google" id="ProtNLM"/>
    </source>
</evidence>
<feature type="compositionally biased region" description="Low complexity" evidence="1">
    <location>
        <begin position="66"/>
        <end position="78"/>
    </location>
</feature>
<gene>
    <name evidence="3" type="ORF">C5746_13020</name>
</gene>
<name>A0A2Z5JBV2_STRAR</name>
<feature type="compositionally biased region" description="Pro residues" evidence="1">
    <location>
        <begin position="1"/>
        <end position="11"/>
    </location>
</feature>
<dbReference type="GeneID" id="95519400"/>
<proteinExistence type="predicted"/>
<dbReference type="RefSeq" id="WP_114244328.1">
    <property type="nucleotide sequence ID" value="NZ_CP027306.1"/>
</dbReference>
<dbReference type="EMBL" id="CP027306">
    <property type="protein sequence ID" value="AXE77714.1"/>
    <property type="molecule type" value="Genomic_DNA"/>
</dbReference>
<accession>A0A2Z5JBV2</accession>
<organism evidence="3 4">
    <name type="scientific">Streptomyces atratus</name>
    <dbReference type="NCBI Taxonomy" id="1893"/>
    <lineage>
        <taxon>Bacteria</taxon>
        <taxon>Bacillati</taxon>
        <taxon>Actinomycetota</taxon>
        <taxon>Actinomycetes</taxon>
        <taxon>Kitasatosporales</taxon>
        <taxon>Streptomycetaceae</taxon>
        <taxon>Streptomyces</taxon>
    </lineage>
</organism>
<keyword evidence="2" id="KW-0812">Transmembrane</keyword>
<evidence type="ECO:0000313" key="4">
    <source>
        <dbReference type="Proteomes" id="UP000252698"/>
    </source>
</evidence>
<feature type="transmembrane region" description="Helical" evidence="2">
    <location>
        <begin position="41"/>
        <end position="65"/>
    </location>
</feature>